<keyword evidence="5" id="KW-0560">Oxidoreductase</keyword>
<dbReference type="InterPro" id="IPR000960">
    <property type="entry name" value="Flavin_mOase"/>
</dbReference>
<gene>
    <name evidence="6" type="ORF">AVDCRST_MAG68-3301</name>
</gene>
<dbReference type="GO" id="GO:0050661">
    <property type="term" value="F:NADP binding"/>
    <property type="evidence" value="ECO:0007669"/>
    <property type="project" value="InterPro"/>
</dbReference>
<dbReference type="PIRSF" id="PIRSF000332">
    <property type="entry name" value="FMO"/>
    <property type="match status" value="1"/>
</dbReference>
<dbReference type="Pfam" id="PF00743">
    <property type="entry name" value="FMO-like"/>
    <property type="match status" value="1"/>
</dbReference>
<evidence type="ECO:0000256" key="5">
    <source>
        <dbReference type="ARBA" id="ARBA00023002"/>
    </source>
</evidence>
<dbReference type="InterPro" id="IPR050346">
    <property type="entry name" value="FMO-like"/>
</dbReference>
<keyword evidence="2" id="KW-0285">Flavoprotein</keyword>
<name>A0A6J4M0C6_9BACT</name>
<evidence type="ECO:0000256" key="1">
    <source>
        <dbReference type="ARBA" id="ARBA00009183"/>
    </source>
</evidence>
<protein>
    <recommendedName>
        <fullName evidence="7">Flavin-containing monooxygenase</fullName>
    </recommendedName>
</protein>
<dbReference type="EMBL" id="CADCTW010000157">
    <property type="protein sequence ID" value="CAA9345511.1"/>
    <property type="molecule type" value="Genomic_DNA"/>
</dbReference>
<keyword evidence="4" id="KW-0521">NADP</keyword>
<accession>A0A6J4M0C6</accession>
<dbReference type="InterPro" id="IPR020946">
    <property type="entry name" value="Flavin_mOase-like"/>
</dbReference>
<dbReference type="AlphaFoldDB" id="A0A6J4M0C6"/>
<comment type="similarity">
    <text evidence="1">Belongs to the FMO family.</text>
</comment>
<dbReference type="PRINTS" id="PR00370">
    <property type="entry name" value="FMOXYGENASE"/>
</dbReference>
<proteinExistence type="inferred from homology"/>
<dbReference type="SUPFAM" id="SSF51905">
    <property type="entry name" value="FAD/NAD(P)-binding domain"/>
    <property type="match status" value="3"/>
</dbReference>
<evidence type="ECO:0000256" key="4">
    <source>
        <dbReference type="ARBA" id="ARBA00022857"/>
    </source>
</evidence>
<evidence type="ECO:0000256" key="2">
    <source>
        <dbReference type="ARBA" id="ARBA00022630"/>
    </source>
</evidence>
<dbReference type="GO" id="GO:0050660">
    <property type="term" value="F:flavin adenine dinucleotide binding"/>
    <property type="evidence" value="ECO:0007669"/>
    <property type="project" value="InterPro"/>
</dbReference>
<evidence type="ECO:0000256" key="3">
    <source>
        <dbReference type="ARBA" id="ARBA00022827"/>
    </source>
</evidence>
<dbReference type="GO" id="GO:0004499">
    <property type="term" value="F:N,N-dimethylaniline monooxygenase activity"/>
    <property type="evidence" value="ECO:0007669"/>
    <property type="project" value="InterPro"/>
</dbReference>
<dbReference type="InterPro" id="IPR036188">
    <property type="entry name" value="FAD/NAD-bd_sf"/>
</dbReference>
<evidence type="ECO:0008006" key="7">
    <source>
        <dbReference type="Google" id="ProtNLM"/>
    </source>
</evidence>
<sequence length="568" mass="62211">MSAAGTQAPAAGRRRRIAVIGAGPVGLVAVKELKEKGYDVTGFEKRPAAGGVFTDTYSNLQLTSSSLLTSYGSFMGGEVERPVLWRCGEYLSYLAEYAERFDLLRHYRFGTSVRSVRRAPEGGWRVRAQADGAAEDEAAFDNVVICCGSNMRPRFPAWADPRGFDGAIIHSGTVRDGAEFAGKRVLVVGVGESGSDIALMAARAAEESAISTRNGPGYVIPRYYRGMPSDLDTNRCYHSLPRSVVGKPFVRFKVRIEDALQNDGADQAVLRKAAEINRARGVSPFHRFGTKSTAFIEAMVYHGASYRPEVTELRRDGVVFADGTEFRCDVIVCCTGFAPEFAFLEEHEPSLARYAANARALYKRMLAPEAGTDIAWIGYVRPGVGSVPPCAEMQARHLAQLLSGERSLPPRDEMLRDIQMQAELDLKQFAGDAERVATLTDYFRFMETMGEAIGCRPSLPRLMVREPRVALKVLLGPLCAAQYRLQGPGADPEGARAALLRAPMMPWPVLAYEMMLLFTCWAAGLNREPWRPRGRLARQGGAEGARPLRNSAARVWLRIRSTLSGAGG</sequence>
<dbReference type="PANTHER" id="PTHR23023">
    <property type="entry name" value="DIMETHYLANILINE MONOOXYGENASE"/>
    <property type="match status" value="1"/>
</dbReference>
<keyword evidence="3" id="KW-0274">FAD</keyword>
<organism evidence="6">
    <name type="scientific">uncultured Gemmatimonadota bacterium</name>
    <dbReference type="NCBI Taxonomy" id="203437"/>
    <lineage>
        <taxon>Bacteria</taxon>
        <taxon>Pseudomonadati</taxon>
        <taxon>Gemmatimonadota</taxon>
        <taxon>environmental samples</taxon>
    </lineage>
</organism>
<reference evidence="6" key="1">
    <citation type="submission" date="2020-02" db="EMBL/GenBank/DDBJ databases">
        <authorList>
            <person name="Meier V. D."/>
        </authorList>
    </citation>
    <scope>NUCLEOTIDE SEQUENCE</scope>
    <source>
        <strain evidence="6">AVDCRST_MAG68</strain>
    </source>
</reference>
<dbReference type="Gene3D" id="3.50.50.60">
    <property type="entry name" value="FAD/NAD(P)-binding domain"/>
    <property type="match status" value="1"/>
</dbReference>
<evidence type="ECO:0000313" key="6">
    <source>
        <dbReference type="EMBL" id="CAA9345511.1"/>
    </source>
</evidence>